<organism evidence="1">
    <name type="scientific">Physcomitrium patens</name>
    <name type="common">Spreading-leaved earth moss</name>
    <name type="synonym">Physcomitrella patens</name>
    <dbReference type="NCBI Taxonomy" id="3218"/>
    <lineage>
        <taxon>Eukaryota</taxon>
        <taxon>Viridiplantae</taxon>
        <taxon>Streptophyta</taxon>
        <taxon>Embryophyta</taxon>
        <taxon>Bryophyta</taxon>
        <taxon>Bryophytina</taxon>
        <taxon>Bryopsida</taxon>
        <taxon>Funariidae</taxon>
        <taxon>Funariales</taxon>
        <taxon>Funariaceae</taxon>
        <taxon>Physcomitrium</taxon>
    </lineage>
</organism>
<keyword evidence="3" id="KW-1185">Reference proteome</keyword>
<dbReference type="InParanoid" id="A0A2K1ISI8"/>
<reference evidence="1 3" key="2">
    <citation type="journal article" date="2018" name="Plant J.">
        <title>The Physcomitrella patens chromosome-scale assembly reveals moss genome structure and evolution.</title>
        <authorList>
            <person name="Lang D."/>
            <person name="Ullrich K.K."/>
            <person name="Murat F."/>
            <person name="Fuchs J."/>
            <person name="Jenkins J."/>
            <person name="Haas F.B."/>
            <person name="Piednoel M."/>
            <person name="Gundlach H."/>
            <person name="Van Bel M."/>
            <person name="Meyberg R."/>
            <person name="Vives C."/>
            <person name="Morata J."/>
            <person name="Symeonidi A."/>
            <person name="Hiss M."/>
            <person name="Muchero W."/>
            <person name="Kamisugi Y."/>
            <person name="Saleh O."/>
            <person name="Blanc G."/>
            <person name="Decker E.L."/>
            <person name="van Gessel N."/>
            <person name="Grimwood J."/>
            <person name="Hayes R.D."/>
            <person name="Graham S.W."/>
            <person name="Gunter L.E."/>
            <person name="McDaniel S.F."/>
            <person name="Hoernstein S.N.W."/>
            <person name="Larsson A."/>
            <person name="Li F.W."/>
            <person name="Perroud P.F."/>
            <person name="Phillips J."/>
            <person name="Ranjan P."/>
            <person name="Rokshar D.S."/>
            <person name="Rothfels C.J."/>
            <person name="Schneider L."/>
            <person name="Shu S."/>
            <person name="Stevenson D.W."/>
            <person name="Thummler F."/>
            <person name="Tillich M."/>
            <person name="Villarreal Aguilar J.C."/>
            <person name="Widiez T."/>
            <person name="Wong G.K."/>
            <person name="Wymore A."/>
            <person name="Zhang Y."/>
            <person name="Zimmer A.D."/>
            <person name="Quatrano R.S."/>
            <person name="Mayer K.F.X."/>
            <person name="Goodstein D."/>
            <person name="Casacuberta J.M."/>
            <person name="Vandepoele K."/>
            <person name="Reski R."/>
            <person name="Cuming A.C."/>
            <person name="Tuskan G.A."/>
            <person name="Maumus F."/>
            <person name="Salse J."/>
            <person name="Schmutz J."/>
            <person name="Rensing S.A."/>
        </authorList>
    </citation>
    <scope>NUCLEOTIDE SEQUENCE [LARGE SCALE GENOMIC DNA]</scope>
    <source>
        <strain evidence="2 3">cv. Gransden 2004</strain>
    </source>
</reference>
<accession>A0A2K1ISI8</accession>
<gene>
    <name evidence="1" type="ORF">PHYPA_026372</name>
</gene>
<dbReference type="AlphaFoldDB" id="A0A2K1ISI8"/>
<name>A0A2K1ISI8_PHYPA</name>
<proteinExistence type="predicted"/>
<dbReference type="Gramene" id="Pp3c21_18859V3.1">
    <property type="protein sequence ID" value="Pp3c21_18859V3.1"/>
    <property type="gene ID" value="Pp3c21_18859"/>
</dbReference>
<protein>
    <submittedName>
        <fullName evidence="1 2">Uncharacterized protein</fullName>
    </submittedName>
</protein>
<sequence>MYSYTLLHGWFEGSDERWTASNLCSPHKGELVEHFSAVGSMMLSGVVHRILIIQRMSLQRLPSISLKWCYAEEGTRVLAGHENNFVRQWSYDPKHPTC</sequence>
<evidence type="ECO:0000313" key="1">
    <source>
        <dbReference type="EMBL" id="PNR32246.1"/>
    </source>
</evidence>
<dbReference type="EMBL" id="ABEU02000021">
    <property type="protein sequence ID" value="PNR32246.1"/>
    <property type="molecule type" value="Genomic_DNA"/>
</dbReference>
<evidence type="ECO:0000313" key="2">
    <source>
        <dbReference type="EnsemblPlants" id="Pp3c21_18859V3.1"/>
    </source>
</evidence>
<dbReference type="EnsemblPlants" id="Pp3c21_18859V3.1">
    <property type="protein sequence ID" value="Pp3c21_18859V3.1"/>
    <property type="gene ID" value="Pp3c21_18859"/>
</dbReference>
<evidence type="ECO:0000313" key="3">
    <source>
        <dbReference type="Proteomes" id="UP000006727"/>
    </source>
</evidence>
<reference evidence="1 3" key="1">
    <citation type="journal article" date="2008" name="Science">
        <title>The Physcomitrella genome reveals evolutionary insights into the conquest of land by plants.</title>
        <authorList>
            <person name="Rensing S."/>
            <person name="Lang D."/>
            <person name="Zimmer A."/>
            <person name="Terry A."/>
            <person name="Salamov A."/>
            <person name="Shapiro H."/>
            <person name="Nishiyama T."/>
            <person name="Perroud P.-F."/>
            <person name="Lindquist E."/>
            <person name="Kamisugi Y."/>
            <person name="Tanahashi T."/>
            <person name="Sakakibara K."/>
            <person name="Fujita T."/>
            <person name="Oishi K."/>
            <person name="Shin-I T."/>
            <person name="Kuroki Y."/>
            <person name="Toyoda A."/>
            <person name="Suzuki Y."/>
            <person name="Hashimoto A."/>
            <person name="Yamaguchi K."/>
            <person name="Sugano A."/>
            <person name="Kohara Y."/>
            <person name="Fujiyama A."/>
            <person name="Anterola A."/>
            <person name="Aoki S."/>
            <person name="Ashton N."/>
            <person name="Barbazuk W.B."/>
            <person name="Barker E."/>
            <person name="Bennetzen J."/>
            <person name="Bezanilla M."/>
            <person name="Blankenship R."/>
            <person name="Cho S.H."/>
            <person name="Dutcher S."/>
            <person name="Estelle M."/>
            <person name="Fawcett J.A."/>
            <person name="Gundlach H."/>
            <person name="Hanada K."/>
            <person name="Heyl A."/>
            <person name="Hicks K.A."/>
            <person name="Hugh J."/>
            <person name="Lohr M."/>
            <person name="Mayer K."/>
            <person name="Melkozernov A."/>
            <person name="Murata T."/>
            <person name="Nelson D."/>
            <person name="Pils B."/>
            <person name="Prigge M."/>
            <person name="Reiss B."/>
            <person name="Renner T."/>
            <person name="Rombauts S."/>
            <person name="Rushton P."/>
            <person name="Sanderfoot A."/>
            <person name="Schween G."/>
            <person name="Shiu S.-H."/>
            <person name="Stueber K."/>
            <person name="Theodoulou F.L."/>
            <person name="Tu H."/>
            <person name="Van de Peer Y."/>
            <person name="Verrier P.J."/>
            <person name="Waters E."/>
            <person name="Wood A."/>
            <person name="Yang L."/>
            <person name="Cove D."/>
            <person name="Cuming A."/>
            <person name="Hasebe M."/>
            <person name="Lucas S."/>
            <person name="Mishler D.B."/>
            <person name="Reski R."/>
            <person name="Grigoriev I."/>
            <person name="Quatrano R.S."/>
            <person name="Boore J.L."/>
        </authorList>
    </citation>
    <scope>NUCLEOTIDE SEQUENCE [LARGE SCALE GENOMIC DNA]</scope>
    <source>
        <strain evidence="2 3">cv. Gransden 2004</strain>
    </source>
</reference>
<reference evidence="2" key="3">
    <citation type="submission" date="2020-12" db="UniProtKB">
        <authorList>
            <consortium name="EnsemblPlants"/>
        </authorList>
    </citation>
    <scope>IDENTIFICATION</scope>
</reference>
<dbReference type="Proteomes" id="UP000006727">
    <property type="component" value="Chromosome 21"/>
</dbReference>